<evidence type="ECO:0000256" key="1">
    <source>
        <dbReference type="SAM" id="MobiDB-lite"/>
    </source>
</evidence>
<evidence type="ECO:0000313" key="2">
    <source>
        <dbReference type="EMBL" id="CAI2359012.1"/>
    </source>
</evidence>
<evidence type="ECO:0000313" key="3">
    <source>
        <dbReference type="Proteomes" id="UP001295684"/>
    </source>
</evidence>
<reference evidence="2" key="1">
    <citation type="submission" date="2023-07" db="EMBL/GenBank/DDBJ databases">
        <authorList>
            <consortium name="AG Swart"/>
            <person name="Singh M."/>
            <person name="Singh A."/>
            <person name="Seah K."/>
            <person name="Emmerich C."/>
        </authorList>
    </citation>
    <scope>NUCLEOTIDE SEQUENCE</scope>
    <source>
        <strain evidence="2">DP1</strain>
    </source>
</reference>
<feature type="compositionally biased region" description="Low complexity" evidence="1">
    <location>
        <begin position="132"/>
        <end position="142"/>
    </location>
</feature>
<proteinExistence type="predicted"/>
<accession>A0AAD1X504</accession>
<dbReference type="AlphaFoldDB" id="A0AAD1X504"/>
<organism evidence="2 3">
    <name type="scientific">Euplotes crassus</name>
    <dbReference type="NCBI Taxonomy" id="5936"/>
    <lineage>
        <taxon>Eukaryota</taxon>
        <taxon>Sar</taxon>
        <taxon>Alveolata</taxon>
        <taxon>Ciliophora</taxon>
        <taxon>Intramacronucleata</taxon>
        <taxon>Spirotrichea</taxon>
        <taxon>Hypotrichia</taxon>
        <taxon>Euplotida</taxon>
        <taxon>Euplotidae</taxon>
        <taxon>Moneuplotes</taxon>
    </lineage>
</organism>
<sequence>MFDIPWKNVGEYIYGYPRNIRIQREKQNAKVQRIRDQIERLGKSDIIDEAPSFDSNQERRRKKMSEDFEKAPFANLKLKSNPTTMKKLLAEKMKCLKNEAKGLLRLSDWSDIYTNQFSTATISDQRGRGNSKKTVTSNVSKSLKSSPSKFSKKISFTDQSVHIRSRAPSSDLVKQSLNFDEKSPLKTNRSISLLKMFNTSIRNIKRKNKNTFNMSSTHDLAQREKLLEYSKLRKLVEVMVSKRVFALKEAKKTFKSLPKSNKSTENLLGVRAELNCLETVLEHIRNKSLHLINFQELEIYKNLESEEIHESLIKLYKFNKKHILHPMPKPLGSINDLINENNSTKPSDITLKLILKSKILPQLFSDARLKACQGLEMRTNNILY</sequence>
<feature type="region of interest" description="Disordered" evidence="1">
    <location>
        <begin position="123"/>
        <end position="142"/>
    </location>
</feature>
<name>A0AAD1X504_EUPCR</name>
<dbReference type="EMBL" id="CAMPGE010000276">
    <property type="protein sequence ID" value="CAI2359012.1"/>
    <property type="molecule type" value="Genomic_DNA"/>
</dbReference>
<keyword evidence="3" id="KW-1185">Reference proteome</keyword>
<gene>
    <name evidence="2" type="ORF">ECRASSUSDP1_LOCUS297</name>
</gene>
<comment type="caution">
    <text evidence="2">The sequence shown here is derived from an EMBL/GenBank/DDBJ whole genome shotgun (WGS) entry which is preliminary data.</text>
</comment>
<dbReference type="Proteomes" id="UP001295684">
    <property type="component" value="Unassembled WGS sequence"/>
</dbReference>
<protein>
    <submittedName>
        <fullName evidence="2">Uncharacterized protein</fullName>
    </submittedName>
</protein>